<feature type="non-terminal residue" evidence="1">
    <location>
        <position position="1"/>
    </location>
</feature>
<reference evidence="1" key="1">
    <citation type="submission" date="2021-06" db="EMBL/GenBank/DDBJ databases">
        <authorList>
            <person name="Kallberg Y."/>
            <person name="Tangrot J."/>
            <person name="Rosling A."/>
        </authorList>
    </citation>
    <scope>NUCLEOTIDE SEQUENCE</scope>
    <source>
        <strain evidence="1">IA702</strain>
    </source>
</reference>
<accession>A0A9N9H997</accession>
<feature type="non-terminal residue" evidence="1">
    <location>
        <position position="85"/>
    </location>
</feature>
<gene>
    <name evidence="1" type="ORF">POCULU_LOCUS10552</name>
</gene>
<protein>
    <submittedName>
        <fullName evidence="1">4679_t:CDS:1</fullName>
    </submittedName>
</protein>
<keyword evidence="2" id="KW-1185">Reference proteome</keyword>
<dbReference type="EMBL" id="CAJVPJ010005628">
    <property type="protein sequence ID" value="CAG8662983.1"/>
    <property type="molecule type" value="Genomic_DNA"/>
</dbReference>
<organism evidence="1 2">
    <name type="scientific">Paraglomus occultum</name>
    <dbReference type="NCBI Taxonomy" id="144539"/>
    <lineage>
        <taxon>Eukaryota</taxon>
        <taxon>Fungi</taxon>
        <taxon>Fungi incertae sedis</taxon>
        <taxon>Mucoromycota</taxon>
        <taxon>Glomeromycotina</taxon>
        <taxon>Glomeromycetes</taxon>
        <taxon>Paraglomerales</taxon>
        <taxon>Paraglomeraceae</taxon>
        <taxon>Paraglomus</taxon>
    </lineage>
</organism>
<comment type="caution">
    <text evidence="1">The sequence shown here is derived from an EMBL/GenBank/DDBJ whole genome shotgun (WGS) entry which is preliminary data.</text>
</comment>
<name>A0A9N9H997_9GLOM</name>
<dbReference type="Proteomes" id="UP000789572">
    <property type="component" value="Unassembled WGS sequence"/>
</dbReference>
<evidence type="ECO:0000313" key="1">
    <source>
        <dbReference type="EMBL" id="CAG8662983.1"/>
    </source>
</evidence>
<dbReference type="AlphaFoldDB" id="A0A9N9H997"/>
<dbReference type="OrthoDB" id="15001at2759"/>
<proteinExistence type="predicted"/>
<evidence type="ECO:0000313" key="2">
    <source>
        <dbReference type="Proteomes" id="UP000789572"/>
    </source>
</evidence>
<sequence length="85" mass="9876">GEITLQGKARVMADGAGYLNDVSNYQIVCMEGAKPVDDDKKNIKRMNRTMLDFRGTYRLFEVDRFSLPKDWVDMPKFTFMYEALI</sequence>